<keyword evidence="2" id="KW-1185">Reference proteome</keyword>
<accession>A0A1L8CS68</accession>
<dbReference type="EMBL" id="BDJK01000003">
    <property type="protein sequence ID" value="GAV21659.1"/>
    <property type="molecule type" value="Genomic_DNA"/>
</dbReference>
<dbReference type="Proteomes" id="UP000187485">
    <property type="component" value="Unassembled WGS sequence"/>
</dbReference>
<name>A0A1L8CS68_9THEO</name>
<proteinExistence type="predicted"/>
<sequence>MRKILSALFLLILIIIGVFYTLALSLNNQTTFSLYFPKNSPHFWLLYYLSDHGYWDLYGTKVKLTNTPANATLLALKSSAKIPAGYKILLKLSNFEPYTVYARQTINLTFTNKTIILPPKGSKQYRDVVELLSRQGLKPYKDYTPYFDLPEGIKKTAFAAGIGNLLIASTLTPLDNLTSIGFLKAPDIGILAVKENIRPGDLKTIISAVYWGQKAFLQNPHPTGFLGIPPNTQKELFLLLKKESFFPESLFFNPVTVGIAQQYYQNPKGPFFKNSFYQKLFFTIKEKINFKDCLGFVFRKIFS</sequence>
<comment type="caution">
    <text evidence="1">The sequence shown here is derived from an EMBL/GenBank/DDBJ whole genome shotgun (WGS) entry which is preliminary data.</text>
</comment>
<dbReference type="STRING" id="870242.cpu_01690"/>
<gene>
    <name evidence="1" type="ORF">cpu_01690</name>
</gene>
<dbReference type="AlphaFoldDB" id="A0A1L8CS68"/>
<dbReference type="OrthoDB" id="1722634at2"/>
<evidence type="ECO:0000313" key="2">
    <source>
        <dbReference type="Proteomes" id="UP000187485"/>
    </source>
</evidence>
<protein>
    <submittedName>
        <fullName evidence="1">Uncharacterized protein</fullName>
    </submittedName>
</protein>
<dbReference type="RefSeq" id="WP_075858105.1">
    <property type="nucleotide sequence ID" value="NZ_BDJK01000003.1"/>
</dbReference>
<evidence type="ECO:0000313" key="1">
    <source>
        <dbReference type="EMBL" id="GAV21659.1"/>
    </source>
</evidence>
<reference evidence="2" key="1">
    <citation type="submission" date="2016-12" db="EMBL/GenBank/DDBJ databases">
        <title>Draft Genome Sequences od Carboxydothermus pertinax and islandicus, Hydrogenogenic Carboxydotrophic Bacteria.</title>
        <authorList>
            <person name="Fukuyama Y."/>
            <person name="Ohmae K."/>
            <person name="Yoneda Y."/>
            <person name="Yoshida T."/>
            <person name="Sako Y."/>
        </authorList>
    </citation>
    <scope>NUCLEOTIDE SEQUENCE [LARGE SCALE GENOMIC DNA]</scope>
    <source>
        <strain evidence="2">Ug1</strain>
    </source>
</reference>
<organism evidence="1 2">
    <name type="scientific">Carboxydothermus pertinax</name>
    <dbReference type="NCBI Taxonomy" id="870242"/>
    <lineage>
        <taxon>Bacteria</taxon>
        <taxon>Bacillati</taxon>
        <taxon>Bacillota</taxon>
        <taxon>Clostridia</taxon>
        <taxon>Thermoanaerobacterales</taxon>
        <taxon>Thermoanaerobacteraceae</taxon>
        <taxon>Carboxydothermus</taxon>
    </lineage>
</organism>